<organism evidence="1 2">
    <name type="scientific">Pipistrellus kuhlii</name>
    <name type="common">Kuhl's pipistrelle</name>
    <dbReference type="NCBI Taxonomy" id="59472"/>
    <lineage>
        <taxon>Eukaryota</taxon>
        <taxon>Metazoa</taxon>
        <taxon>Chordata</taxon>
        <taxon>Craniata</taxon>
        <taxon>Vertebrata</taxon>
        <taxon>Euteleostomi</taxon>
        <taxon>Mammalia</taxon>
        <taxon>Eutheria</taxon>
        <taxon>Laurasiatheria</taxon>
        <taxon>Chiroptera</taxon>
        <taxon>Yangochiroptera</taxon>
        <taxon>Vespertilionidae</taxon>
        <taxon>Pipistrellus</taxon>
    </lineage>
</organism>
<dbReference type="EMBL" id="JACAGB010000042">
    <property type="protein sequence ID" value="KAF6287144.1"/>
    <property type="molecule type" value="Genomic_DNA"/>
</dbReference>
<name>A0A7J7SFP6_PIPKU</name>
<keyword evidence="2" id="KW-1185">Reference proteome</keyword>
<evidence type="ECO:0000313" key="1">
    <source>
        <dbReference type="EMBL" id="KAF6287144.1"/>
    </source>
</evidence>
<comment type="caution">
    <text evidence="1">The sequence shown here is derived from an EMBL/GenBank/DDBJ whole genome shotgun (WGS) entry which is preliminary data.</text>
</comment>
<sequence>MCYQLWGCGGRVSSHHHYYENHMSENKTNIRRQPAFFNEKGPDLSCSDVPVNCQKMQLASPPHLSPPAFPLLFRREMSFRDCVALGKEAATGRNRCGSVDRASVCGLKGPRFDSGQGHVHWLQAHPWCGVRRRQLVDASLIGVSSSLSFSSPYLSVKNQ</sequence>
<reference evidence="1 2" key="1">
    <citation type="journal article" date="2020" name="Nature">
        <title>Six reference-quality genomes reveal evolution of bat adaptations.</title>
        <authorList>
            <person name="Jebb D."/>
            <person name="Huang Z."/>
            <person name="Pippel M."/>
            <person name="Hughes G.M."/>
            <person name="Lavrichenko K."/>
            <person name="Devanna P."/>
            <person name="Winkler S."/>
            <person name="Jermiin L.S."/>
            <person name="Skirmuntt E.C."/>
            <person name="Katzourakis A."/>
            <person name="Burkitt-Gray L."/>
            <person name="Ray D.A."/>
            <person name="Sullivan K.A.M."/>
            <person name="Roscito J.G."/>
            <person name="Kirilenko B.M."/>
            <person name="Davalos L.M."/>
            <person name="Corthals A.P."/>
            <person name="Power M.L."/>
            <person name="Jones G."/>
            <person name="Ransome R.D."/>
            <person name="Dechmann D.K.N."/>
            <person name="Locatelli A.G."/>
            <person name="Puechmaille S.J."/>
            <person name="Fedrigo O."/>
            <person name="Jarvis E.D."/>
            <person name="Hiller M."/>
            <person name="Vernes S.C."/>
            <person name="Myers E.W."/>
            <person name="Teeling E.C."/>
        </authorList>
    </citation>
    <scope>NUCLEOTIDE SEQUENCE [LARGE SCALE GENOMIC DNA]</scope>
    <source>
        <strain evidence="1">MPipKuh1</strain>
        <tissue evidence="1">Flight muscle</tissue>
    </source>
</reference>
<dbReference type="AlphaFoldDB" id="A0A7J7SFP6"/>
<dbReference type="Proteomes" id="UP000558488">
    <property type="component" value="Unassembled WGS sequence"/>
</dbReference>
<gene>
    <name evidence="1" type="ORF">mPipKuh1_009980</name>
</gene>
<protein>
    <submittedName>
        <fullName evidence="1">Uncharacterized protein</fullName>
    </submittedName>
</protein>
<proteinExistence type="predicted"/>
<evidence type="ECO:0000313" key="2">
    <source>
        <dbReference type="Proteomes" id="UP000558488"/>
    </source>
</evidence>
<accession>A0A7J7SFP6</accession>